<dbReference type="Proteomes" id="UP000619295">
    <property type="component" value="Unassembled WGS sequence"/>
</dbReference>
<keyword evidence="1" id="KW-0472">Membrane</keyword>
<proteinExistence type="predicted"/>
<name>A0A927E3R5_9HYPH</name>
<sequence length="97" mass="11066">MRLDKQERIVNLWPMGTAFTMFNAVWLVDVWWPDGTTIKEQAAYCKCFASAEAAFEAAKRAYPYDLITFRHGMRVIREYRGSFSEHLAAVAGKELGG</sequence>
<keyword evidence="1" id="KW-1133">Transmembrane helix</keyword>
<keyword evidence="1" id="KW-0812">Transmembrane</keyword>
<accession>A0A927E3R5</accession>
<dbReference type="RefSeq" id="WP_191123095.1">
    <property type="nucleotide sequence ID" value="NZ_JACXWY010000001.1"/>
</dbReference>
<gene>
    <name evidence="2" type="ORF">IED13_01110</name>
</gene>
<evidence type="ECO:0000313" key="2">
    <source>
        <dbReference type="EMBL" id="MBD3844278.1"/>
    </source>
</evidence>
<organism evidence="2 3">
    <name type="scientific">Bosea spartocytisi</name>
    <dbReference type="NCBI Taxonomy" id="2773451"/>
    <lineage>
        <taxon>Bacteria</taxon>
        <taxon>Pseudomonadati</taxon>
        <taxon>Pseudomonadota</taxon>
        <taxon>Alphaproteobacteria</taxon>
        <taxon>Hyphomicrobiales</taxon>
        <taxon>Boseaceae</taxon>
        <taxon>Bosea</taxon>
    </lineage>
</organism>
<comment type="caution">
    <text evidence="2">The sequence shown here is derived from an EMBL/GenBank/DDBJ whole genome shotgun (WGS) entry which is preliminary data.</text>
</comment>
<reference evidence="2" key="1">
    <citation type="submission" date="2020-09" db="EMBL/GenBank/DDBJ databases">
        <title>Bosea spartocytisi sp. nov. a root nodule endophyte of Spartocytisus supranubius in the high mountain ecosystem fo the Teide National Park (Canary Islands, Spain).</title>
        <authorList>
            <person name="Pulido-Suarez L."/>
            <person name="Peix A."/>
            <person name="Igual J.M."/>
            <person name="Socas-Perez N."/>
            <person name="Velazquez E."/>
            <person name="Flores-Felix J.D."/>
            <person name="Leon-Barrios M."/>
        </authorList>
    </citation>
    <scope>NUCLEOTIDE SEQUENCE</scope>
    <source>
        <strain evidence="2">SSUT16</strain>
    </source>
</reference>
<dbReference type="AlphaFoldDB" id="A0A927E3R5"/>
<evidence type="ECO:0000256" key="1">
    <source>
        <dbReference type="SAM" id="Phobius"/>
    </source>
</evidence>
<evidence type="ECO:0008006" key="4">
    <source>
        <dbReference type="Google" id="ProtNLM"/>
    </source>
</evidence>
<keyword evidence="3" id="KW-1185">Reference proteome</keyword>
<evidence type="ECO:0000313" key="3">
    <source>
        <dbReference type="Proteomes" id="UP000619295"/>
    </source>
</evidence>
<dbReference type="EMBL" id="JACXWY010000001">
    <property type="protein sequence ID" value="MBD3844278.1"/>
    <property type="molecule type" value="Genomic_DNA"/>
</dbReference>
<protein>
    <recommendedName>
        <fullName evidence="4">DUF982 domain-containing protein</fullName>
    </recommendedName>
</protein>
<feature type="transmembrane region" description="Helical" evidence="1">
    <location>
        <begin position="12"/>
        <end position="32"/>
    </location>
</feature>